<dbReference type="Gene3D" id="3.40.50.1010">
    <property type="entry name" value="5'-nuclease"/>
    <property type="match status" value="1"/>
</dbReference>
<organism evidence="1 2">
    <name type="scientific">Candidatus Entotheonella gemina</name>
    <dbReference type="NCBI Taxonomy" id="1429439"/>
    <lineage>
        <taxon>Bacteria</taxon>
        <taxon>Pseudomonadati</taxon>
        <taxon>Nitrospinota/Tectimicrobiota group</taxon>
        <taxon>Candidatus Tectimicrobiota</taxon>
        <taxon>Candidatus Entotheonellia</taxon>
        <taxon>Candidatus Entotheonellales</taxon>
        <taxon>Candidatus Entotheonellaceae</taxon>
        <taxon>Candidatus Entotheonella</taxon>
    </lineage>
</organism>
<dbReference type="CDD" id="cd09881">
    <property type="entry name" value="PIN_VapC4-5_FitB-like"/>
    <property type="match status" value="1"/>
</dbReference>
<comment type="caution">
    <text evidence="1">The sequence shown here is derived from an EMBL/GenBank/DDBJ whole genome shotgun (WGS) entry which is preliminary data.</text>
</comment>
<reference evidence="1 2" key="1">
    <citation type="journal article" date="2014" name="Nature">
        <title>An environmental bacterial taxon with a large and distinct metabolic repertoire.</title>
        <authorList>
            <person name="Wilson M.C."/>
            <person name="Mori T."/>
            <person name="Ruckert C."/>
            <person name="Uria A.R."/>
            <person name="Helf M.J."/>
            <person name="Takada K."/>
            <person name="Gernert C."/>
            <person name="Steffens U.A."/>
            <person name="Heycke N."/>
            <person name="Schmitt S."/>
            <person name="Rinke C."/>
            <person name="Helfrich E.J."/>
            <person name="Brachmann A.O."/>
            <person name="Gurgui C."/>
            <person name="Wakimoto T."/>
            <person name="Kracht M."/>
            <person name="Crusemann M."/>
            <person name="Hentschel U."/>
            <person name="Abe I."/>
            <person name="Matsunaga S."/>
            <person name="Kalinowski J."/>
            <person name="Takeyama H."/>
            <person name="Piel J."/>
        </authorList>
    </citation>
    <scope>NUCLEOTIDE SEQUENCE [LARGE SCALE GENOMIC DNA]</scope>
    <source>
        <strain evidence="2">TSY2</strain>
    </source>
</reference>
<name>W4MBA5_9BACT</name>
<dbReference type="HOGENOM" id="CLU_3326064_0_0_7"/>
<dbReference type="AlphaFoldDB" id="W4MBA5"/>
<proteinExistence type="predicted"/>
<gene>
    <name evidence="1" type="ORF">ETSY2_11025</name>
</gene>
<protein>
    <recommendedName>
        <fullName evidence="3">PIN domain-containing protein</fullName>
    </recommendedName>
</protein>
<dbReference type="Proteomes" id="UP000019140">
    <property type="component" value="Unassembled WGS sequence"/>
</dbReference>
<accession>W4MBA5</accession>
<evidence type="ECO:0000313" key="1">
    <source>
        <dbReference type="EMBL" id="ETX07465.1"/>
    </source>
</evidence>
<dbReference type="SUPFAM" id="SSF88723">
    <property type="entry name" value="PIN domain-like"/>
    <property type="match status" value="1"/>
</dbReference>
<evidence type="ECO:0008006" key="3">
    <source>
        <dbReference type="Google" id="ProtNLM"/>
    </source>
</evidence>
<dbReference type="InterPro" id="IPR029060">
    <property type="entry name" value="PIN-like_dom_sf"/>
</dbReference>
<keyword evidence="2" id="KW-1185">Reference proteome</keyword>
<sequence>MDLRIASIALSRNMTVLSRNLVDFMRVPGLRVEDWTQL</sequence>
<evidence type="ECO:0000313" key="2">
    <source>
        <dbReference type="Proteomes" id="UP000019140"/>
    </source>
</evidence>
<dbReference type="PATRIC" id="fig|1429439.4.peg.1893"/>
<dbReference type="EMBL" id="AZHX01000446">
    <property type="protein sequence ID" value="ETX07465.1"/>
    <property type="molecule type" value="Genomic_DNA"/>
</dbReference>